<dbReference type="InterPro" id="IPR007219">
    <property type="entry name" value="XnlR_reg_dom"/>
</dbReference>
<evidence type="ECO:0000313" key="4">
    <source>
        <dbReference type="Proteomes" id="UP000184383"/>
    </source>
</evidence>
<dbReference type="VEuPathDB" id="FungiDB:ASPWEDRAFT_111022"/>
<accession>A0A1L9RL89</accession>
<dbReference type="GO" id="GO:0006351">
    <property type="term" value="P:DNA-templated transcription"/>
    <property type="evidence" value="ECO:0007669"/>
    <property type="project" value="InterPro"/>
</dbReference>
<dbReference type="GO" id="GO:0008270">
    <property type="term" value="F:zinc ion binding"/>
    <property type="evidence" value="ECO:0007669"/>
    <property type="project" value="InterPro"/>
</dbReference>
<name>A0A1L9RL89_ASPWE</name>
<dbReference type="Pfam" id="PF04082">
    <property type="entry name" value="Fungal_trans"/>
    <property type="match status" value="1"/>
</dbReference>
<feature type="domain" description="Xylanolytic transcriptional activator regulatory" evidence="2">
    <location>
        <begin position="199"/>
        <end position="270"/>
    </location>
</feature>
<dbReference type="GeneID" id="63744066"/>
<dbReference type="InterPro" id="IPR052761">
    <property type="entry name" value="Fungal_Detox/Toxin_TFs"/>
</dbReference>
<protein>
    <recommendedName>
        <fullName evidence="2">Xylanolytic transcriptional activator regulatory domain-containing protein</fullName>
    </recommendedName>
</protein>
<evidence type="ECO:0000313" key="3">
    <source>
        <dbReference type="EMBL" id="OJJ35674.1"/>
    </source>
</evidence>
<dbReference type="SMART" id="SM00906">
    <property type="entry name" value="Fungal_trans"/>
    <property type="match status" value="1"/>
</dbReference>
<evidence type="ECO:0000259" key="2">
    <source>
        <dbReference type="SMART" id="SM00906"/>
    </source>
</evidence>
<dbReference type="STRING" id="1073089.A0A1L9RL89"/>
<evidence type="ECO:0000256" key="1">
    <source>
        <dbReference type="ARBA" id="ARBA00023242"/>
    </source>
</evidence>
<dbReference type="CDD" id="cd12148">
    <property type="entry name" value="fungal_TF_MHR"/>
    <property type="match status" value="1"/>
</dbReference>
<dbReference type="PANTHER" id="PTHR47425">
    <property type="entry name" value="FARB-RELATED"/>
    <property type="match status" value="1"/>
</dbReference>
<sequence>MGPWNHLLTVFLIANGRHMTKVPSVLSTHPLDSMISTVEEILGPTEIQQPRNSWDCTFLRPVDPLPFDTYQFLDRKGAFRIPIAPVRGEILVAYIKWVHPLCPLFDLAEFLDDVVKSREGRSPSPLLYQAVLFAGSAFVDSCIVQEGGYTSRREMRKSLFEKTKWLYILDTESDAVRQIQALLLMTHWHEVEDDSHKDPDYWLSLAHGKAQAAGLYPPFDRHQHLSIKFQRRLWSCLYLRDRLISLGVRRPPRIQDSPAPIIEIEDLNIEAYSSDIQDALPYSTARFLTPEFQAHSNLLYIEKIKLAACVGEILDGLFQLSLTHHPNDHSPSLTLIPAQPSPAPAIQKCSFLLQSWFESLPGAARFYPPFPDLPHDSDSASTVLLIHQADIYLLYLAAMAAFYLCLRSAVHAETRLRNIASEITKTISELRSARLQLYLPGTSITVLLFATATHLLDLASASGAAYSSSLLLLKECAESAEELGEIYPRASLVVSFTSAGLEKYSRNTAMSGRSHRI</sequence>
<keyword evidence="4" id="KW-1185">Reference proteome</keyword>
<dbReference type="EMBL" id="KV878212">
    <property type="protein sequence ID" value="OJJ35674.1"/>
    <property type="molecule type" value="Genomic_DNA"/>
</dbReference>
<dbReference type="AlphaFoldDB" id="A0A1L9RL89"/>
<dbReference type="PANTHER" id="PTHR47425:SF3">
    <property type="entry name" value="ZN(II)2CYS6 TRANSCRIPTION FACTOR (EUROFUNG)"/>
    <property type="match status" value="1"/>
</dbReference>
<reference evidence="4" key="1">
    <citation type="journal article" date="2017" name="Genome Biol.">
        <title>Comparative genomics reveals high biological diversity and specific adaptations in the industrially and medically important fungal genus Aspergillus.</title>
        <authorList>
            <person name="de Vries R.P."/>
            <person name="Riley R."/>
            <person name="Wiebenga A."/>
            <person name="Aguilar-Osorio G."/>
            <person name="Amillis S."/>
            <person name="Uchima C.A."/>
            <person name="Anderluh G."/>
            <person name="Asadollahi M."/>
            <person name="Askin M."/>
            <person name="Barry K."/>
            <person name="Battaglia E."/>
            <person name="Bayram O."/>
            <person name="Benocci T."/>
            <person name="Braus-Stromeyer S.A."/>
            <person name="Caldana C."/>
            <person name="Canovas D."/>
            <person name="Cerqueira G.C."/>
            <person name="Chen F."/>
            <person name="Chen W."/>
            <person name="Choi C."/>
            <person name="Clum A."/>
            <person name="Dos Santos R.A."/>
            <person name="Damasio A.R."/>
            <person name="Diallinas G."/>
            <person name="Emri T."/>
            <person name="Fekete E."/>
            <person name="Flipphi M."/>
            <person name="Freyberg S."/>
            <person name="Gallo A."/>
            <person name="Gournas C."/>
            <person name="Habgood R."/>
            <person name="Hainaut M."/>
            <person name="Harispe M.L."/>
            <person name="Henrissat B."/>
            <person name="Hilden K.S."/>
            <person name="Hope R."/>
            <person name="Hossain A."/>
            <person name="Karabika E."/>
            <person name="Karaffa L."/>
            <person name="Karanyi Z."/>
            <person name="Krasevec N."/>
            <person name="Kuo A."/>
            <person name="Kusch H."/>
            <person name="LaButti K."/>
            <person name="Lagendijk E.L."/>
            <person name="Lapidus A."/>
            <person name="Levasseur A."/>
            <person name="Lindquist E."/>
            <person name="Lipzen A."/>
            <person name="Logrieco A.F."/>
            <person name="MacCabe A."/>
            <person name="Maekelae M.R."/>
            <person name="Malavazi I."/>
            <person name="Melin P."/>
            <person name="Meyer V."/>
            <person name="Mielnichuk N."/>
            <person name="Miskei M."/>
            <person name="Molnar A.P."/>
            <person name="Mule G."/>
            <person name="Ngan C.Y."/>
            <person name="Orejas M."/>
            <person name="Orosz E."/>
            <person name="Ouedraogo J.P."/>
            <person name="Overkamp K.M."/>
            <person name="Park H.-S."/>
            <person name="Perrone G."/>
            <person name="Piumi F."/>
            <person name="Punt P.J."/>
            <person name="Ram A.F."/>
            <person name="Ramon A."/>
            <person name="Rauscher S."/>
            <person name="Record E."/>
            <person name="Riano-Pachon D.M."/>
            <person name="Robert V."/>
            <person name="Roehrig J."/>
            <person name="Ruller R."/>
            <person name="Salamov A."/>
            <person name="Salih N.S."/>
            <person name="Samson R.A."/>
            <person name="Sandor E."/>
            <person name="Sanguinetti M."/>
            <person name="Schuetze T."/>
            <person name="Sepcic K."/>
            <person name="Shelest E."/>
            <person name="Sherlock G."/>
            <person name="Sophianopoulou V."/>
            <person name="Squina F.M."/>
            <person name="Sun H."/>
            <person name="Susca A."/>
            <person name="Todd R.B."/>
            <person name="Tsang A."/>
            <person name="Unkles S.E."/>
            <person name="van de Wiele N."/>
            <person name="van Rossen-Uffink D."/>
            <person name="Oliveira J.V."/>
            <person name="Vesth T.C."/>
            <person name="Visser J."/>
            <person name="Yu J.-H."/>
            <person name="Zhou M."/>
            <person name="Andersen M.R."/>
            <person name="Archer D.B."/>
            <person name="Baker S.E."/>
            <person name="Benoit I."/>
            <person name="Brakhage A.A."/>
            <person name="Braus G.H."/>
            <person name="Fischer R."/>
            <person name="Frisvad J.C."/>
            <person name="Goldman G.H."/>
            <person name="Houbraken J."/>
            <person name="Oakley B."/>
            <person name="Pocsi I."/>
            <person name="Scazzocchio C."/>
            <person name="Seiboth B."/>
            <person name="vanKuyk P.A."/>
            <person name="Wortman J."/>
            <person name="Dyer P.S."/>
            <person name="Grigoriev I.V."/>
        </authorList>
    </citation>
    <scope>NUCLEOTIDE SEQUENCE [LARGE SCALE GENOMIC DNA]</scope>
    <source>
        <strain evidence="4">DTO 134E9</strain>
    </source>
</reference>
<dbReference type="Proteomes" id="UP000184383">
    <property type="component" value="Unassembled WGS sequence"/>
</dbReference>
<proteinExistence type="predicted"/>
<dbReference type="GO" id="GO:0003677">
    <property type="term" value="F:DNA binding"/>
    <property type="evidence" value="ECO:0007669"/>
    <property type="project" value="InterPro"/>
</dbReference>
<keyword evidence="1" id="KW-0539">Nucleus</keyword>
<organism evidence="3 4">
    <name type="scientific">Aspergillus wentii DTO 134E9</name>
    <dbReference type="NCBI Taxonomy" id="1073089"/>
    <lineage>
        <taxon>Eukaryota</taxon>
        <taxon>Fungi</taxon>
        <taxon>Dikarya</taxon>
        <taxon>Ascomycota</taxon>
        <taxon>Pezizomycotina</taxon>
        <taxon>Eurotiomycetes</taxon>
        <taxon>Eurotiomycetidae</taxon>
        <taxon>Eurotiales</taxon>
        <taxon>Aspergillaceae</taxon>
        <taxon>Aspergillus</taxon>
        <taxon>Aspergillus subgen. Cremei</taxon>
    </lineage>
</organism>
<dbReference type="RefSeq" id="XP_040689350.1">
    <property type="nucleotide sequence ID" value="XM_040828218.1"/>
</dbReference>
<gene>
    <name evidence="3" type="ORF">ASPWEDRAFT_111022</name>
</gene>
<dbReference type="OrthoDB" id="1933717at2759"/>